<dbReference type="EMBL" id="JAOYFB010000002">
    <property type="protein sequence ID" value="KAK4007226.1"/>
    <property type="molecule type" value="Genomic_DNA"/>
</dbReference>
<accession>A0ABQ9Z301</accession>
<organism evidence="1 2">
    <name type="scientific">Daphnia magna</name>
    <dbReference type="NCBI Taxonomy" id="35525"/>
    <lineage>
        <taxon>Eukaryota</taxon>
        <taxon>Metazoa</taxon>
        <taxon>Ecdysozoa</taxon>
        <taxon>Arthropoda</taxon>
        <taxon>Crustacea</taxon>
        <taxon>Branchiopoda</taxon>
        <taxon>Diplostraca</taxon>
        <taxon>Cladocera</taxon>
        <taxon>Anomopoda</taxon>
        <taxon>Daphniidae</taxon>
        <taxon>Daphnia</taxon>
    </lineage>
</organism>
<dbReference type="Proteomes" id="UP001234178">
    <property type="component" value="Unassembled WGS sequence"/>
</dbReference>
<sequence>MKKNLWKTEHCPLLETPSELENRFRKSMSTQTDDFPVNKAPWAPSGFKVTLRYTSATPFTSKAKCLR</sequence>
<gene>
    <name evidence="1" type="ORF">OUZ56_012386</name>
</gene>
<comment type="caution">
    <text evidence="1">The sequence shown here is derived from an EMBL/GenBank/DDBJ whole genome shotgun (WGS) entry which is preliminary data.</text>
</comment>
<proteinExistence type="predicted"/>
<evidence type="ECO:0000313" key="2">
    <source>
        <dbReference type="Proteomes" id="UP001234178"/>
    </source>
</evidence>
<reference evidence="1 2" key="1">
    <citation type="journal article" date="2023" name="Nucleic Acids Res.">
        <title>The hologenome of Daphnia magna reveals possible DNA methylation and microbiome-mediated evolution of the host genome.</title>
        <authorList>
            <person name="Chaturvedi A."/>
            <person name="Li X."/>
            <person name="Dhandapani V."/>
            <person name="Marshall H."/>
            <person name="Kissane S."/>
            <person name="Cuenca-Cambronero M."/>
            <person name="Asole G."/>
            <person name="Calvet F."/>
            <person name="Ruiz-Romero M."/>
            <person name="Marangio P."/>
            <person name="Guigo R."/>
            <person name="Rago D."/>
            <person name="Mirbahai L."/>
            <person name="Eastwood N."/>
            <person name="Colbourne J.K."/>
            <person name="Zhou J."/>
            <person name="Mallon E."/>
            <person name="Orsini L."/>
        </authorList>
    </citation>
    <scope>NUCLEOTIDE SEQUENCE [LARGE SCALE GENOMIC DNA]</scope>
    <source>
        <strain evidence="1">LRV0_1</strain>
    </source>
</reference>
<protein>
    <submittedName>
        <fullName evidence="1">Uncharacterized protein</fullName>
    </submittedName>
</protein>
<keyword evidence="2" id="KW-1185">Reference proteome</keyword>
<name>A0ABQ9Z301_9CRUS</name>
<evidence type="ECO:0000313" key="1">
    <source>
        <dbReference type="EMBL" id="KAK4007226.1"/>
    </source>
</evidence>